<comment type="caution">
    <text evidence="2">The sequence shown here is derived from an EMBL/GenBank/DDBJ whole genome shotgun (WGS) entry which is preliminary data.</text>
</comment>
<keyword evidence="1" id="KW-0472">Membrane</keyword>
<evidence type="ECO:0000313" key="3">
    <source>
        <dbReference type="Proteomes" id="UP001630127"/>
    </source>
</evidence>
<dbReference type="Proteomes" id="UP001630127">
    <property type="component" value="Unassembled WGS sequence"/>
</dbReference>
<feature type="transmembrane region" description="Helical" evidence="1">
    <location>
        <begin position="70"/>
        <end position="90"/>
    </location>
</feature>
<evidence type="ECO:0000313" key="2">
    <source>
        <dbReference type="EMBL" id="KAL3506643.1"/>
    </source>
</evidence>
<gene>
    <name evidence="2" type="ORF">ACH5RR_032025</name>
</gene>
<protein>
    <submittedName>
        <fullName evidence="2">Uncharacterized protein</fullName>
    </submittedName>
</protein>
<evidence type="ECO:0000256" key="1">
    <source>
        <dbReference type="SAM" id="Phobius"/>
    </source>
</evidence>
<accession>A0ABD2YM74</accession>
<dbReference type="EMBL" id="JBJUIK010000013">
    <property type="protein sequence ID" value="KAL3506643.1"/>
    <property type="molecule type" value="Genomic_DNA"/>
</dbReference>
<reference evidence="2 3" key="1">
    <citation type="submission" date="2024-11" db="EMBL/GenBank/DDBJ databases">
        <title>A near-complete genome assembly of Cinchona calisaya.</title>
        <authorList>
            <person name="Lian D.C."/>
            <person name="Zhao X.W."/>
            <person name="Wei L."/>
        </authorList>
    </citation>
    <scope>NUCLEOTIDE SEQUENCE [LARGE SCALE GENOMIC DNA]</scope>
    <source>
        <tissue evidence="2">Nenye</tissue>
    </source>
</reference>
<keyword evidence="1" id="KW-0812">Transmembrane</keyword>
<sequence length="96" mass="11056">MRRGPLREKRKKDLNLNLSSHPRRATEELFNDLLQEATEKRRARETLFSQVSQEARDQYELDREKEKQRAVGLGLSLAISAVVGISPLLAQLAQRE</sequence>
<keyword evidence="1" id="KW-1133">Transmembrane helix</keyword>
<proteinExistence type="predicted"/>
<name>A0ABD2YM74_9GENT</name>
<keyword evidence="3" id="KW-1185">Reference proteome</keyword>
<organism evidence="2 3">
    <name type="scientific">Cinchona calisaya</name>
    <dbReference type="NCBI Taxonomy" id="153742"/>
    <lineage>
        <taxon>Eukaryota</taxon>
        <taxon>Viridiplantae</taxon>
        <taxon>Streptophyta</taxon>
        <taxon>Embryophyta</taxon>
        <taxon>Tracheophyta</taxon>
        <taxon>Spermatophyta</taxon>
        <taxon>Magnoliopsida</taxon>
        <taxon>eudicotyledons</taxon>
        <taxon>Gunneridae</taxon>
        <taxon>Pentapetalae</taxon>
        <taxon>asterids</taxon>
        <taxon>lamiids</taxon>
        <taxon>Gentianales</taxon>
        <taxon>Rubiaceae</taxon>
        <taxon>Cinchonoideae</taxon>
        <taxon>Cinchoneae</taxon>
        <taxon>Cinchona</taxon>
    </lineage>
</organism>
<dbReference type="AlphaFoldDB" id="A0ABD2YM74"/>